<dbReference type="EMBL" id="JAUTXU010000063">
    <property type="protein sequence ID" value="KAK3713338.1"/>
    <property type="molecule type" value="Genomic_DNA"/>
</dbReference>
<organism evidence="1 2">
    <name type="scientific">Vermiconidia calcicola</name>
    <dbReference type="NCBI Taxonomy" id="1690605"/>
    <lineage>
        <taxon>Eukaryota</taxon>
        <taxon>Fungi</taxon>
        <taxon>Dikarya</taxon>
        <taxon>Ascomycota</taxon>
        <taxon>Pezizomycotina</taxon>
        <taxon>Dothideomycetes</taxon>
        <taxon>Dothideomycetidae</taxon>
        <taxon>Mycosphaerellales</taxon>
        <taxon>Extremaceae</taxon>
        <taxon>Vermiconidia</taxon>
    </lineage>
</organism>
<keyword evidence="2" id="KW-1185">Reference proteome</keyword>
<dbReference type="Proteomes" id="UP001281147">
    <property type="component" value="Unassembled WGS sequence"/>
</dbReference>
<proteinExistence type="predicted"/>
<evidence type="ECO:0000313" key="2">
    <source>
        <dbReference type="Proteomes" id="UP001281147"/>
    </source>
</evidence>
<accession>A0ACC3NAT5</accession>
<sequence>MSSETPASVEMATKKKKDKHKKSKGHTDNNTKKRKREEEQQQADEVVPDSQPSERATKKQKKHRRDEGLPASQPEPADSKKNKKRKKNDHVSKPTNDALEPADAEVDSRETRLKSHSPFKKQTTSFYLPLSPCAYNFPLEGLCAEHISPLLLTYFPPLKGVVLSFENPRLSEEPGNGVQVKNDKGLKRVLSRSIDEYAVSYIWLTADFMTFKPNRGTYLEGYVSLQNEERDKLPKDWRWIEDEDHPKVRKKKFSEGGGHFEDSNGSALEGRVIFEVDDFEATPGSDTGAGTVSILGSLLLNGEGT</sequence>
<gene>
    <name evidence="1" type="ORF">LTR37_008530</name>
</gene>
<reference evidence="1" key="1">
    <citation type="submission" date="2023-07" db="EMBL/GenBank/DDBJ databases">
        <title>Black Yeasts Isolated from many extreme environments.</title>
        <authorList>
            <person name="Coleine C."/>
            <person name="Stajich J.E."/>
            <person name="Selbmann L."/>
        </authorList>
    </citation>
    <scope>NUCLEOTIDE SEQUENCE</scope>
    <source>
        <strain evidence="1">CCFEE 5714</strain>
    </source>
</reference>
<name>A0ACC3NAT5_9PEZI</name>
<comment type="caution">
    <text evidence="1">The sequence shown here is derived from an EMBL/GenBank/DDBJ whole genome shotgun (WGS) entry which is preliminary data.</text>
</comment>
<protein>
    <submittedName>
        <fullName evidence="1">Uncharacterized protein</fullName>
    </submittedName>
</protein>
<evidence type="ECO:0000313" key="1">
    <source>
        <dbReference type="EMBL" id="KAK3713338.1"/>
    </source>
</evidence>